<dbReference type="WBParaSite" id="PgR144_g013_t01">
    <property type="protein sequence ID" value="PgR144_g013_t01"/>
    <property type="gene ID" value="PgR144_g013"/>
</dbReference>
<reference evidence="2" key="1">
    <citation type="submission" date="2022-11" db="UniProtKB">
        <authorList>
            <consortium name="WormBaseParasite"/>
        </authorList>
    </citation>
    <scope>IDENTIFICATION</scope>
</reference>
<name>A0A915CEN0_PARUN</name>
<keyword evidence="1" id="KW-1185">Reference proteome</keyword>
<evidence type="ECO:0000313" key="2">
    <source>
        <dbReference type="WBParaSite" id="PgR144_g013_t01"/>
    </source>
</evidence>
<organism evidence="1 2">
    <name type="scientific">Parascaris univalens</name>
    <name type="common">Nematode worm</name>
    <dbReference type="NCBI Taxonomy" id="6257"/>
    <lineage>
        <taxon>Eukaryota</taxon>
        <taxon>Metazoa</taxon>
        <taxon>Ecdysozoa</taxon>
        <taxon>Nematoda</taxon>
        <taxon>Chromadorea</taxon>
        <taxon>Rhabditida</taxon>
        <taxon>Spirurina</taxon>
        <taxon>Ascaridomorpha</taxon>
        <taxon>Ascaridoidea</taxon>
        <taxon>Ascarididae</taxon>
        <taxon>Parascaris</taxon>
    </lineage>
</organism>
<proteinExistence type="predicted"/>
<accession>A0A915CEN0</accession>
<protein>
    <submittedName>
        <fullName evidence="2">Uncharacterized protein</fullName>
    </submittedName>
</protein>
<dbReference type="Proteomes" id="UP000887569">
    <property type="component" value="Unplaced"/>
</dbReference>
<evidence type="ECO:0000313" key="1">
    <source>
        <dbReference type="Proteomes" id="UP000887569"/>
    </source>
</evidence>
<dbReference type="AlphaFoldDB" id="A0A915CEN0"/>
<sequence length="63" mass="6492">MTGDGFEGSTRVHATNCCCSVCGIASFRLEVNVVVALVSDGSFIHTIDSSITSAKQPAALVAF</sequence>